<keyword evidence="2" id="KW-1185">Reference proteome</keyword>
<reference evidence="1 2" key="1">
    <citation type="submission" date="2024-09" db="EMBL/GenBank/DDBJ databases">
        <title>Chromosome-scale assembly of Riccia fluitans.</title>
        <authorList>
            <person name="Paukszto L."/>
            <person name="Sawicki J."/>
            <person name="Karawczyk K."/>
            <person name="Piernik-Szablinska J."/>
            <person name="Szczecinska M."/>
            <person name="Mazdziarz M."/>
        </authorList>
    </citation>
    <scope>NUCLEOTIDE SEQUENCE [LARGE SCALE GENOMIC DNA]</scope>
    <source>
        <strain evidence="1">Rf_01</strain>
        <tissue evidence="1">Aerial parts of the thallus</tissue>
    </source>
</reference>
<dbReference type="Proteomes" id="UP001605036">
    <property type="component" value="Unassembled WGS sequence"/>
</dbReference>
<sequence>MADRICEGSALTVGKSVSFQNETTDLARVSKWVLSGRCCSACLRELVECSSSTNCTCISTGRKVCNRISSVAVIFALEGIFERAEGRWSGIGYQVPPQKYWILKLEGFLVKRVLDHLYHCLSL</sequence>
<dbReference type="EMBL" id="JBHFFA010000004">
    <property type="protein sequence ID" value="KAL2628867.1"/>
    <property type="molecule type" value="Genomic_DNA"/>
</dbReference>
<accession>A0ABD1YH96</accession>
<protein>
    <submittedName>
        <fullName evidence="1">Uncharacterized protein</fullName>
    </submittedName>
</protein>
<organism evidence="1 2">
    <name type="scientific">Riccia fluitans</name>
    <dbReference type="NCBI Taxonomy" id="41844"/>
    <lineage>
        <taxon>Eukaryota</taxon>
        <taxon>Viridiplantae</taxon>
        <taxon>Streptophyta</taxon>
        <taxon>Embryophyta</taxon>
        <taxon>Marchantiophyta</taxon>
        <taxon>Marchantiopsida</taxon>
        <taxon>Marchantiidae</taxon>
        <taxon>Marchantiales</taxon>
        <taxon>Ricciaceae</taxon>
        <taxon>Riccia</taxon>
    </lineage>
</organism>
<evidence type="ECO:0000313" key="2">
    <source>
        <dbReference type="Proteomes" id="UP001605036"/>
    </source>
</evidence>
<name>A0ABD1YH96_9MARC</name>
<evidence type="ECO:0000313" key="1">
    <source>
        <dbReference type="EMBL" id="KAL2628867.1"/>
    </source>
</evidence>
<proteinExistence type="predicted"/>
<gene>
    <name evidence="1" type="ORF">R1flu_013553</name>
</gene>
<dbReference type="AlphaFoldDB" id="A0ABD1YH96"/>
<comment type="caution">
    <text evidence="1">The sequence shown here is derived from an EMBL/GenBank/DDBJ whole genome shotgun (WGS) entry which is preliminary data.</text>
</comment>